<dbReference type="Proteomes" id="UP000533598">
    <property type="component" value="Unassembled WGS sequence"/>
</dbReference>
<keyword evidence="1" id="KW-0472">Membrane</keyword>
<name>A0A7W7FTS5_9PSEU</name>
<evidence type="ECO:0000313" key="3">
    <source>
        <dbReference type="Proteomes" id="UP000533598"/>
    </source>
</evidence>
<accession>A0A7W7FTS5</accession>
<evidence type="ECO:0000256" key="1">
    <source>
        <dbReference type="SAM" id="Phobius"/>
    </source>
</evidence>
<dbReference type="RefSeq" id="WP_185002518.1">
    <property type="nucleotide sequence ID" value="NZ_BAAAUI010000068.1"/>
</dbReference>
<evidence type="ECO:0000313" key="2">
    <source>
        <dbReference type="EMBL" id="MBB4676733.1"/>
    </source>
</evidence>
<keyword evidence="3" id="KW-1185">Reference proteome</keyword>
<dbReference type="AlphaFoldDB" id="A0A7W7FTS5"/>
<gene>
    <name evidence="2" type="ORF">HNR67_002851</name>
</gene>
<dbReference type="EMBL" id="JACHMH010000001">
    <property type="protein sequence ID" value="MBB4676733.1"/>
    <property type="molecule type" value="Genomic_DNA"/>
</dbReference>
<organism evidence="2 3">
    <name type="scientific">Crossiella cryophila</name>
    <dbReference type="NCBI Taxonomy" id="43355"/>
    <lineage>
        <taxon>Bacteria</taxon>
        <taxon>Bacillati</taxon>
        <taxon>Actinomycetota</taxon>
        <taxon>Actinomycetes</taxon>
        <taxon>Pseudonocardiales</taxon>
        <taxon>Pseudonocardiaceae</taxon>
        <taxon>Crossiella</taxon>
    </lineage>
</organism>
<keyword evidence="1" id="KW-0812">Transmembrane</keyword>
<feature type="transmembrane region" description="Helical" evidence="1">
    <location>
        <begin position="6"/>
        <end position="39"/>
    </location>
</feature>
<comment type="caution">
    <text evidence="2">The sequence shown here is derived from an EMBL/GenBank/DDBJ whole genome shotgun (WGS) entry which is preliminary data.</text>
</comment>
<proteinExistence type="predicted"/>
<protein>
    <submittedName>
        <fullName evidence="2">Uncharacterized protein</fullName>
    </submittedName>
</protein>
<reference evidence="2 3" key="1">
    <citation type="submission" date="2020-08" db="EMBL/GenBank/DDBJ databases">
        <title>Sequencing the genomes of 1000 actinobacteria strains.</title>
        <authorList>
            <person name="Klenk H.-P."/>
        </authorList>
    </citation>
    <scope>NUCLEOTIDE SEQUENCE [LARGE SCALE GENOMIC DNA]</scope>
    <source>
        <strain evidence="2 3">DSM 44230</strain>
    </source>
</reference>
<keyword evidence="1" id="KW-1133">Transmembrane helix</keyword>
<sequence>MMWTILSAISAVITLVLVLTDNSTLAIGVALLGLFVAIYGSNRDKARREQRFRDQFHSAARIRETHDLGHIRLLRDDSEIVAVRAVRREFPGISLSDAVGLVRNL</sequence>